<protein>
    <recommendedName>
        <fullName evidence="1">DDE-1 domain-containing protein</fullName>
    </recommendedName>
</protein>
<organism evidence="2 3">
    <name type="scientific">Rotaria socialis</name>
    <dbReference type="NCBI Taxonomy" id="392032"/>
    <lineage>
        <taxon>Eukaryota</taxon>
        <taxon>Metazoa</taxon>
        <taxon>Spiralia</taxon>
        <taxon>Gnathifera</taxon>
        <taxon>Rotifera</taxon>
        <taxon>Eurotatoria</taxon>
        <taxon>Bdelloidea</taxon>
        <taxon>Philodinida</taxon>
        <taxon>Philodinidae</taxon>
        <taxon>Rotaria</taxon>
    </lineage>
</organism>
<accession>A0A817ZA89</accession>
<sequence>MTRSYQKYSMEMLQQAIEAYSTGSISSIEAANVPESTIRNHKRRPSMSIGSGRPFLLQKNDEDYLVQLLLDLEKTGFHLTKKEVIKIAHDYVQTLKKKTQTLGRHWFQNFMFRNKNKIKFIKEQKLERSRKDGFTETVRTGWFETVFNVLQEHNLFDKPAQIYNVDECGFNDDTQRELVLVPSDTKVKYEENGGTGKSFTTAIIGVNAKGDILPPLTVYAAKSVNHQWTEGGPPRSTYQCSQNGWINDDIFGFWFLNVFVVETISLARPVLLVLDGHQCQFTIQVIEAAKQNNIIILCLPPHSKTSWRKIVSSYFERSHRKTIRKIDYPSLLNKLCDAAFTPRQIVAGFSRSGIWPFDRSAMKDKVTRPSFNRVSRSRQLQQHQQSFSNDVYSTTPNGLKVSPVFGIENIYSFDLLQSNKRSVFQRLPSFSNTLYKNITNSVLKNENEDDDDDEAFLINSSSRIYIELNDMELPSVQAPSFSTLAAQNSSPVQLLTGSSLSLQQVITPSTAASVIYNKLLTEETHPSLSMPKKSSSCIRQQRKFSEIITSDEFLEEIKQKTEKKRIKAKAAQQREDKK</sequence>
<name>A0A817ZA89_9BILA</name>
<dbReference type="InterPro" id="IPR004875">
    <property type="entry name" value="DDE_SF_endonuclease_dom"/>
</dbReference>
<evidence type="ECO:0000259" key="1">
    <source>
        <dbReference type="Pfam" id="PF03184"/>
    </source>
</evidence>
<dbReference type="PANTHER" id="PTHR19303">
    <property type="entry name" value="TRANSPOSON"/>
    <property type="match status" value="1"/>
</dbReference>
<proteinExistence type="predicted"/>
<evidence type="ECO:0000313" key="3">
    <source>
        <dbReference type="Proteomes" id="UP000663872"/>
    </source>
</evidence>
<feature type="non-terminal residue" evidence="2">
    <location>
        <position position="1"/>
    </location>
</feature>
<comment type="caution">
    <text evidence="2">The sequence shown here is derived from an EMBL/GenBank/DDBJ whole genome shotgun (WGS) entry which is preliminary data.</text>
</comment>
<dbReference type="GO" id="GO:0005634">
    <property type="term" value="C:nucleus"/>
    <property type="evidence" value="ECO:0007669"/>
    <property type="project" value="TreeGrafter"/>
</dbReference>
<dbReference type="InterPro" id="IPR050863">
    <property type="entry name" value="CenT-Element_Derived"/>
</dbReference>
<evidence type="ECO:0000313" key="2">
    <source>
        <dbReference type="EMBL" id="CAF3390720.1"/>
    </source>
</evidence>
<gene>
    <name evidence="2" type="ORF">GRG538_LOCUS9088</name>
</gene>
<feature type="domain" description="DDE-1" evidence="1">
    <location>
        <begin position="200"/>
        <end position="305"/>
    </location>
</feature>
<dbReference type="GO" id="GO:0003677">
    <property type="term" value="F:DNA binding"/>
    <property type="evidence" value="ECO:0007669"/>
    <property type="project" value="TreeGrafter"/>
</dbReference>
<dbReference type="Proteomes" id="UP000663872">
    <property type="component" value="Unassembled WGS sequence"/>
</dbReference>
<dbReference type="AlphaFoldDB" id="A0A817ZA89"/>
<dbReference type="PANTHER" id="PTHR19303:SF74">
    <property type="entry name" value="POGO TRANSPOSABLE ELEMENT WITH KRAB DOMAIN"/>
    <property type="match status" value="1"/>
</dbReference>
<reference evidence="2" key="1">
    <citation type="submission" date="2021-02" db="EMBL/GenBank/DDBJ databases">
        <authorList>
            <person name="Nowell W R."/>
        </authorList>
    </citation>
    <scope>NUCLEOTIDE SEQUENCE</scope>
</reference>
<dbReference type="EMBL" id="CAJNYT010001024">
    <property type="protein sequence ID" value="CAF3390720.1"/>
    <property type="molecule type" value="Genomic_DNA"/>
</dbReference>
<dbReference type="Pfam" id="PF03184">
    <property type="entry name" value="DDE_1"/>
    <property type="match status" value="1"/>
</dbReference>